<gene>
    <name evidence="3" type="primary">menE</name>
    <name evidence="3" type="ORF">GCM10009547_26660</name>
</gene>
<dbReference type="InterPro" id="IPR025110">
    <property type="entry name" value="AMP-bd_C"/>
</dbReference>
<keyword evidence="4" id="KW-1185">Reference proteome</keyword>
<organism evidence="3 4">
    <name type="scientific">Sporichthya brevicatena</name>
    <dbReference type="NCBI Taxonomy" id="171442"/>
    <lineage>
        <taxon>Bacteria</taxon>
        <taxon>Bacillati</taxon>
        <taxon>Actinomycetota</taxon>
        <taxon>Actinomycetes</taxon>
        <taxon>Sporichthyales</taxon>
        <taxon>Sporichthyaceae</taxon>
        <taxon>Sporichthya</taxon>
    </lineage>
</organism>
<dbReference type="PANTHER" id="PTHR43767:SF1">
    <property type="entry name" value="NONRIBOSOMAL PEPTIDE SYNTHASE PES1 (EUROFUNG)-RELATED"/>
    <property type="match status" value="1"/>
</dbReference>
<dbReference type="Gene3D" id="3.30.300.30">
    <property type="match status" value="1"/>
</dbReference>
<feature type="domain" description="AMP-dependent synthetase/ligase" evidence="1">
    <location>
        <begin position="67"/>
        <end position="235"/>
    </location>
</feature>
<dbReference type="PROSITE" id="PS00455">
    <property type="entry name" value="AMP_BINDING"/>
    <property type="match status" value="1"/>
</dbReference>
<protein>
    <submittedName>
        <fullName evidence="3">O-succinylbenzoate--CoA ligase</fullName>
    </submittedName>
</protein>
<evidence type="ECO:0000313" key="4">
    <source>
        <dbReference type="Proteomes" id="UP001500957"/>
    </source>
</evidence>
<dbReference type="InterPro" id="IPR042099">
    <property type="entry name" value="ANL_N_sf"/>
</dbReference>
<dbReference type="InterPro" id="IPR050237">
    <property type="entry name" value="ATP-dep_AMP-bd_enzyme"/>
</dbReference>
<accession>A0ABN1GXQ7</accession>
<dbReference type="Pfam" id="PF13193">
    <property type="entry name" value="AMP-binding_C"/>
    <property type="match status" value="1"/>
</dbReference>
<reference evidence="3 4" key="1">
    <citation type="journal article" date="2019" name="Int. J. Syst. Evol. Microbiol.">
        <title>The Global Catalogue of Microorganisms (GCM) 10K type strain sequencing project: providing services to taxonomists for standard genome sequencing and annotation.</title>
        <authorList>
            <consortium name="The Broad Institute Genomics Platform"/>
            <consortium name="The Broad Institute Genome Sequencing Center for Infectious Disease"/>
            <person name="Wu L."/>
            <person name="Ma J."/>
        </authorList>
    </citation>
    <scope>NUCLEOTIDE SEQUENCE [LARGE SCALE GENOMIC DNA]</scope>
    <source>
        <strain evidence="3 4">JCM 10671</strain>
    </source>
</reference>
<dbReference type="PANTHER" id="PTHR43767">
    <property type="entry name" value="LONG-CHAIN-FATTY-ACID--COA LIGASE"/>
    <property type="match status" value="1"/>
</dbReference>
<dbReference type="InterPro" id="IPR045851">
    <property type="entry name" value="AMP-bd_C_sf"/>
</dbReference>
<dbReference type="InterPro" id="IPR020845">
    <property type="entry name" value="AMP-binding_CS"/>
</dbReference>
<evidence type="ECO:0000259" key="2">
    <source>
        <dbReference type="Pfam" id="PF13193"/>
    </source>
</evidence>
<dbReference type="Pfam" id="PF00501">
    <property type="entry name" value="AMP-binding"/>
    <property type="match status" value="1"/>
</dbReference>
<proteinExistence type="predicted"/>
<dbReference type="Proteomes" id="UP001500957">
    <property type="component" value="Unassembled WGS sequence"/>
</dbReference>
<dbReference type="EMBL" id="BAAAHE010000020">
    <property type="protein sequence ID" value="GAA0622437.1"/>
    <property type="molecule type" value="Genomic_DNA"/>
</dbReference>
<dbReference type="GO" id="GO:0016874">
    <property type="term" value="F:ligase activity"/>
    <property type="evidence" value="ECO:0007669"/>
    <property type="project" value="UniProtKB-KW"/>
</dbReference>
<dbReference type="NCBIfam" id="NF005877">
    <property type="entry name" value="PRK07824.1"/>
    <property type="match status" value="1"/>
</dbReference>
<dbReference type="InterPro" id="IPR000873">
    <property type="entry name" value="AMP-dep_synth/lig_dom"/>
</dbReference>
<evidence type="ECO:0000313" key="3">
    <source>
        <dbReference type="EMBL" id="GAA0622437.1"/>
    </source>
</evidence>
<name>A0ABN1GXQ7_9ACTN</name>
<feature type="domain" description="AMP-binding enzyme C-terminal" evidence="2">
    <location>
        <begin position="301"/>
        <end position="373"/>
    </location>
</feature>
<comment type="caution">
    <text evidence="3">The sequence shown here is derived from an EMBL/GenBank/DDBJ whole genome shotgun (WGS) entry which is preliminary data.</text>
</comment>
<dbReference type="SUPFAM" id="SSF56801">
    <property type="entry name" value="Acetyl-CoA synthetase-like"/>
    <property type="match status" value="1"/>
</dbReference>
<evidence type="ECO:0000259" key="1">
    <source>
        <dbReference type="Pfam" id="PF00501"/>
    </source>
</evidence>
<sequence length="387" mass="39022">MKTTPGTGVRTLAGMSHDLIPVPVPVGSAEIPGLGAAMDGSGPALLLVPPGPEGARLVGALGPAAAAGVPNGTAVVIATSGSTGTPKGVRISAKALRHSARATHTHLGGPGQWLLAMSAARIAGLQVVLRCRAAGETPVVLETAGGFRPDAFAEALGAMTGERRYVSLVPTQLIRLLDAGVDLTSLDAILLGGGPIPAGLVERAATVGANVVRTYGMTETCGGCVYDGRPLDRVGLRITDDGRVAITGPVLARGYLGGPDFGGEFVSSDLGRLDDDGVLTVLGRADDVILSGGVNVPAQSVEQVLAGHPGVAEVVVVGRPDPEWGEAVVAVVVPSGPVPLAELRDLAAGALDKAWAPRDVVTVERFPSLPSGKVDRDALRALVRGTD</sequence>
<keyword evidence="3" id="KW-0436">Ligase</keyword>
<dbReference type="Gene3D" id="3.40.50.12780">
    <property type="entry name" value="N-terminal domain of ligase-like"/>
    <property type="match status" value="1"/>
</dbReference>